<evidence type="ECO:0000313" key="2">
    <source>
        <dbReference type="EMBL" id="MFD1738336.1"/>
    </source>
</evidence>
<dbReference type="Pfam" id="PF01381">
    <property type="entry name" value="HTH_3"/>
    <property type="match status" value="1"/>
</dbReference>
<feature type="domain" description="HTH cro/C1-type" evidence="1">
    <location>
        <begin position="7"/>
        <end position="60"/>
    </location>
</feature>
<dbReference type="Proteomes" id="UP001597214">
    <property type="component" value="Unassembled WGS sequence"/>
</dbReference>
<dbReference type="SUPFAM" id="SSF48452">
    <property type="entry name" value="TPR-like"/>
    <property type="match status" value="1"/>
</dbReference>
<dbReference type="RefSeq" id="WP_377929546.1">
    <property type="nucleotide sequence ID" value="NZ_JBHUEM010000044.1"/>
</dbReference>
<dbReference type="InterPro" id="IPR011990">
    <property type="entry name" value="TPR-like_helical_dom_sf"/>
</dbReference>
<dbReference type="SUPFAM" id="SSF47413">
    <property type="entry name" value="lambda repressor-like DNA-binding domains"/>
    <property type="match status" value="1"/>
</dbReference>
<dbReference type="InterPro" id="IPR010982">
    <property type="entry name" value="Lambda_DNA-bd_dom_sf"/>
</dbReference>
<dbReference type="InterPro" id="IPR001387">
    <property type="entry name" value="Cro/C1-type_HTH"/>
</dbReference>
<accession>A0ABW4LU00</accession>
<keyword evidence="3" id="KW-1185">Reference proteome</keyword>
<dbReference type="SMART" id="SM00530">
    <property type="entry name" value="HTH_XRE"/>
    <property type="match status" value="1"/>
</dbReference>
<name>A0ABW4LU00_9BACI</name>
<gene>
    <name evidence="2" type="ORF">ACFSCX_17575</name>
</gene>
<comment type="caution">
    <text evidence="2">The sequence shown here is derived from an EMBL/GenBank/DDBJ whole genome shotgun (WGS) entry which is preliminary data.</text>
</comment>
<evidence type="ECO:0000313" key="3">
    <source>
        <dbReference type="Proteomes" id="UP001597214"/>
    </source>
</evidence>
<dbReference type="PROSITE" id="PS50943">
    <property type="entry name" value="HTH_CROC1"/>
    <property type="match status" value="1"/>
</dbReference>
<dbReference type="EMBL" id="JBHUEM010000044">
    <property type="protein sequence ID" value="MFD1738336.1"/>
    <property type="molecule type" value="Genomic_DNA"/>
</dbReference>
<reference evidence="3" key="1">
    <citation type="journal article" date="2019" name="Int. J. Syst. Evol. Microbiol.">
        <title>The Global Catalogue of Microorganisms (GCM) 10K type strain sequencing project: providing services to taxonomists for standard genome sequencing and annotation.</title>
        <authorList>
            <consortium name="The Broad Institute Genomics Platform"/>
            <consortium name="The Broad Institute Genome Sequencing Center for Infectious Disease"/>
            <person name="Wu L."/>
            <person name="Ma J."/>
        </authorList>
    </citation>
    <scope>NUCLEOTIDE SEQUENCE [LARGE SCALE GENOMIC DNA]</scope>
    <source>
        <strain evidence="3">CCUG 49339</strain>
    </source>
</reference>
<sequence>MEIGLIIKNVRKGKQLTQESLAYGICSVSHLSKIENGSKEVNEQTISLLTRKLDVDFKKIQKDIYSYKLKLNDMYKSIVYQDQESANQKYVAIKKEKDYLSTLGLDLLFTIIEFRYFLFINKKERFIISQKSLSRKSKKFPKYEKLLFNYFNAIYNMHIGDHSKAQSIFNSLVGEPFEHYGEFYYHISLTMSMTNNSGAAILYGIKALELFESYNNFTRKVHTQMNLAISYFKIGAFQESEHHYKLLLENAQRLGDYYIISQTTHNLSLLMKKKKNFDEAISLLKTSIKISREIGSSCLTSLAQLVETYIESNQPNNALEIIPEVIMLSQKENNKAKETKYKFKFKYLSLTTEEFANSVKSLDKLEKYLFFDDIIIYCSKLIDYYQEKEDYKSTIKYLEISNKTLKKQLSQSTGGL</sequence>
<dbReference type="Gene3D" id="1.25.40.10">
    <property type="entry name" value="Tetratricopeptide repeat domain"/>
    <property type="match status" value="1"/>
</dbReference>
<dbReference type="Pfam" id="PF13424">
    <property type="entry name" value="TPR_12"/>
    <property type="match status" value="1"/>
</dbReference>
<evidence type="ECO:0000259" key="1">
    <source>
        <dbReference type="PROSITE" id="PS50943"/>
    </source>
</evidence>
<dbReference type="CDD" id="cd00093">
    <property type="entry name" value="HTH_XRE"/>
    <property type="match status" value="1"/>
</dbReference>
<protein>
    <submittedName>
        <fullName evidence="2">Tetratricopeptide repeat protein</fullName>
    </submittedName>
</protein>
<organism evidence="2 3">
    <name type="scientific">Bacillus salitolerans</name>
    <dbReference type="NCBI Taxonomy" id="1437434"/>
    <lineage>
        <taxon>Bacteria</taxon>
        <taxon>Bacillati</taxon>
        <taxon>Bacillota</taxon>
        <taxon>Bacilli</taxon>
        <taxon>Bacillales</taxon>
        <taxon>Bacillaceae</taxon>
        <taxon>Bacillus</taxon>
    </lineage>
</organism>
<dbReference type="Gene3D" id="1.10.260.40">
    <property type="entry name" value="lambda repressor-like DNA-binding domains"/>
    <property type="match status" value="1"/>
</dbReference>
<proteinExistence type="predicted"/>